<organism evidence="1 2">
    <name type="scientific">Nitrosospira multiformis</name>
    <dbReference type="NCBI Taxonomy" id="1231"/>
    <lineage>
        <taxon>Bacteria</taxon>
        <taxon>Pseudomonadati</taxon>
        <taxon>Pseudomonadota</taxon>
        <taxon>Betaproteobacteria</taxon>
        <taxon>Nitrosomonadales</taxon>
        <taxon>Nitrosomonadaceae</taxon>
        <taxon>Nitrosospira</taxon>
    </lineage>
</organism>
<sequence>MVLDRFSGAAVRDYVEYHNRARMKDSRISISGLPERQVIERQAINASSYGVQSGSVYLFVYYVTRMALDPAFYFFVNPASIMYADYQ</sequence>
<reference evidence="1 2" key="1">
    <citation type="submission" date="2016-10" db="EMBL/GenBank/DDBJ databases">
        <authorList>
            <person name="Varghese N."/>
            <person name="Submissions S."/>
        </authorList>
    </citation>
    <scope>NUCLEOTIDE SEQUENCE [LARGE SCALE GENOMIC DNA]</scope>
    <source>
        <strain evidence="1 2">Nl1</strain>
    </source>
</reference>
<keyword evidence="2" id="KW-1185">Reference proteome</keyword>
<evidence type="ECO:0000313" key="2">
    <source>
        <dbReference type="Proteomes" id="UP000183471"/>
    </source>
</evidence>
<protein>
    <submittedName>
        <fullName evidence="1">Uncharacterized protein</fullName>
    </submittedName>
</protein>
<proteinExistence type="predicted"/>
<gene>
    <name evidence="1" type="ORF">SAMN05216402_1540</name>
</gene>
<evidence type="ECO:0000313" key="1">
    <source>
        <dbReference type="EMBL" id="SDQ61098.1"/>
    </source>
</evidence>
<dbReference type="EMBL" id="FNKY01000001">
    <property type="protein sequence ID" value="SDQ61098.1"/>
    <property type="molecule type" value="Genomic_DNA"/>
</dbReference>
<accession>A0ABY0TCZ6</accession>
<comment type="caution">
    <text evidence="1">The sequence shown here is derived from an EMBL/GenBank/DDBJ whole genome shotgun (WGS) entry which is preliminary data.</text>
</comment>
<name>A0ABY0TCZ6_9PROT</name>
<dbReference type="Proteomes" id="UP000183471">
    <property type="component" value="Unassembled WGS sequence"/>
</dbReference>
<dbReference type="RefSeq" id="WP_074631796.1">
    <property type="nucleotide sequence ID" value="NZ_FNKY01000001.1"/>
</dbReference>